<organism evidence="1 2">
    <name type="scientific">Shewanella gelidii</name>
    <dbReference type="NCBI Taxonomy" id="1642821"/>
    <lineage>
        <taxon>Bacteria</taxon>
        <taxon>Pseudomonadati</taxon>
        <taxon>Pseudomonadota</taxon>
        <taxon>Gammaproteobacteria</taxon>
        <taxon>Alteromonadales</taxon>
        <taxon>Shewanellaceae</taxon>
        <taxon>Shewanella</taxon>
    </lineage>
</organism>
<protein>
    <submittedName>
        <fullName evidence="1">Uncharacterized protein</fullName>
    </submittedName>
</protein>
<reference evidence="1" key="2">
    <citation type="submission" date="2020-09" db="EMBL/GenBank/DDBJ databases">
        <authorList>
            <person name="Sun Q."/>
            <person name="Ohkuma M."/>
        </authorList>
    </citation>
    <scope>NUCLEOTIDE SEQUENCE</scope>
    <source>
        <strain evidence="1">JCM 30804</strain>
    </source>
</reference>
<comment type="caution">
    <text evidence="1">The sequence shown here is derived from an EMBL/GenBank/DDBJ whole genome shotgun (WGS) entry which is preliminary data.</text>
</comment>
<gene>
    <name evidence="1" type="ORF">GCM10009332_22510</name>
</gene>
<reference evidence="1" key="1">
    <citation type="journal article" date="2014" name="Int. J. Syst. Evol. Microbiol.">
        <title>Complete genome sequence of Corynebacterium casei LMG S-19264T (=DSM 44701T), isolated from a smear-ripened cheese.</title>
        <authorList>
            <consortium name="US DOE Joint Genome Institute (JGI-PGF)"/>
            <person name="Walter F."/>
            <person name="Albersmeier A."/>
            <person name="Kalinowski J."/>
            <person name="Ruckert C."/>
        </authorList>
    </citation>
    <scope>NUCLEOTIDE SEQUENCE</scope>
    <source>
        <strain evidence="1">JCM 30804</strain>
    </source>
</reference>
<dbReference type="RefSeq" id="WP_188920960.1">
    <property type="nucleotide sequence ID" value="NZ_BMPZ01000006.1"/>
</dbReference>
<name>A0A917JTY4_9GAMM</name>
<evidence type="ECO:0000313" key="1">
    <source>
        <dbReference type="EMBL" id="GGI84672.1"/>
    </source>
</evidence>
<sequence length="183" mass="20891">MNIYRLLVIVLVLLNISCSENNVDYEEAIYESLFLEIIGNAYDKAFLINSTDLKWFETYDIEKIKKHNETVGIDAGLLENLYAVNSKSYPIKWQPIMTTIVMLPSSTHESPNRDVRCGITQKNRIYRSYHTVSKVVFSDDGLSALVAHGYHCAPLSGATEQLILFKKSGNRWLVEKGIRLWVS</sequence>
<dbReference type="EMBL" id="BMPZ01000006">
    <property type="protein sequence ID" value="GGI84672.1"/>
    <property type="molecule type" value="Genomic_DNA"/>
</dbReference>
<evidence type="ECO:0000313" key="2">
    <source>
        <dbReference type="Proteomes" id="UP000613743"/>
    </source>
</evidence>
<dbReference type="AlphaFoldDB" id="A0A917JTY4"/>
<dbReference type="Proteomes" id="UP000613743">
    <property type="component" value="Unassembled WGS sequence"/>
</dbReference>
<keyword evidence="2" id="KW-1185">Reference proteome</keyword>
<proteinExistence type="predicted"/>
<accession>A0A917JTY4</accession>